<keyword evidence="1" id="KW-1133">Transmembrane helix</keyword>
<dbReference type="OrthoDB" id="291908at2"/>
<evidence type="ECO:0000313" key="2">
    <source>
        <dbReference type="EMBL" id="PQO32695.1"/>
    </source>
</evidence>
<accession>A0A2S8FKI6</accession>
<evidence type="ECO:0000313" key="3">
    <source>
        <dbReference type="Proteomes" id="UP000238322"/>
    </source>
</evidence>
<gene>
    <name evidence="2" type="ORF">C5Y83_21090</name>
</gene>
<keyword evidence="1" id="KW-0472">Membrane</keyword>
<dbReference type="RefSeq" id="WP_105331707.1">
    <property type="nucleotide sequence ID" value="NZ_PUHY01000012.1"/>
</dbReference>
<dbReference type="Proteomes" id="UP000238322">
    <property type="component" value="Unassembled WGS sequence"/>
</dbReference>
<dbReference type="AlphaFoldDB" id="A0A2S8FKI6"/>
<comment type="caution">
    <text evidence="2">The sequence shown here is derived from an EMBL/GenBank/DDBJ whole genome shotgun (WGS) entry which is preliminary data.</text>
</comment>
<organism evidence="2 3">
    <name type="scientific">Blastopirellula marina</name>
    <dbReference type="NCBI Taxonomy" id="124"/>
    <lineage>
        <taxon>Bacteria</taxon>
        <taxon>Pseudomonadati</taxon>
        <taxon>Planctomycetota</taxon>
        <taxon>Planctomycetia</taxon>
        <taxon>Pirellulales</taxon>
        <taxon>Pirellulaceae</taxon>
        <taxon>Blastopirellula</taxon>
    </lineage>
</organism>
<reference evidence="2 3" key="1">
    <citation type="submission" date="2018-02" db="EMBL/GenBank/DDBJ databases">
        <title>Comparative genomes isolates from brazilian mangrove.</title>
        <authorList>
            <person name="Araujo J.E."/>
            <person name="Taketani R.G."/>
            <person name="Silva M.C.P."/>
            <person name="Loureco M.V."/>
            <person name="Andreote F.D."/>
        </authorList>
    </citation>
    <scope>NUCLEOTIDE SEQUENCE [LARGE SCALE GENOMIC DNA]</scope>
    <source>
        <strain evidence="2 3">Hex-1 MGV</strain>
    </source>
</reference>
<proteinExistence type="predicted"/>
<feature type="transmembrane region" description="Helical" evidence="1">
    <location>
        <begin position="74"/>
        <end position="95"/>
    </location>
</feature>
<protein>
    <submittedName>
        <fullName evidence="2">Uncharacterized protein</fullName>
    </submittedName>
</protein>
<evidence type="ECO:0000256" key="1">
    <source>
        <dbReference type="SAM" id="Phobius"/>
    </source>
</evidence>
<sequence>MKYSISGTASNGMPVNEVVDLPDEAAVRAYADSRGITLSRIRLLEDQSVNVPISNTPRHTATRSGRMRSVSSGLFTWAWALLIGGLITLFFHLLAWG</sequence>
<name>A0A2S8FKI6_9BACT</name>
<dbReference type="EMBL" id="PUHY01000012">
    <property type="protein sequence ID" value="PQO32695.1"/>
    <property type="molecule type" value="Genomic_DNA"/>
</dbReference>
<keyword evidence="1" id="KW-0812">Transmembrane</keyword>